<protein>
    <submittedName>
        <fullName evidence="2">Uncharacterized protein</fullName>
    </submittedName>
</protein>
<evidence type="ECO:0000313" key="3">
    <source>
        <dbReference type="Proteomes" id="UP000807306"/>
    </source>
</evidence>
<keyword evidence="3" id="KW-1185">Reference proteome</keyword>
<keyword evidence="1" id="KW-0472">Membrane</keyword>
<dbReference type="Proteomes" id="UP000807306">
    <property type="component" value="Unassembled WGS sequence"/>
</dbReference>
<comment type="caution">
    <text evidence="2">The sequence shown here is derived from an EMBL/GenBank/DDBJ whole genome shotgun (WGS) entry which is preliminary data.</text>
</comment>
<gene>
    <name evidence="2" type="ORF">CPB83DRAFT_890741</name>
</gene>
<keyword evidence="1" id="KW-1133">Transmembrane helix</keyword>
<evidence type="ECO:0000256" key="1">
    <source>
        <dbReference type="SAM" id="Phobius"/>
    </source>
</evidence>
<organism evidence="2 3">
    <name type="scientific">Crepidotus variabilis</name>
    <dbReference type="NCBI Taxonomy" id="179855"/>
    <lineage>
        <taxon>Eukaryota</taxon>
        <taxon>Fungi</taxon>
        <taxon>Dikarya</taxon>
        <taxon>Basidiomycota</taxon>
        <taxon>Agaricomycotina</taxon>
        <taxon>Agaricomycetes</taxon>
        <taxon>Agaricomycetidae</taxon>
        <taxon>Agaricales</taxon>
        <taxon>Agaricineae</taxon>
        <taxon>Crepidotaceae</taxon>
        <taxon>Crepidotus</taxon>
    </lineage>
</organism>
<feature type="transmembrane region" description="Helical" evidence="1">
    <location>
        <begin position="132"/>
        <end position="150"/>
    </location>
</feature>
<dbReference type="AlphaFoldDB" id="A0A9P6EP62"/>
<reference evidence="2" key="1">
    <citation type="submission" date="2020-11" db="EMBL/GenBank/DDBJ databases">
        <authorList>
            <consortium name="DOE Joint Genome Institute"/>
            <person name="Ahrendt S."/>
            <person name="Riley R."/>
            <person name="Andreopoulos W."/>
            <person name="Labutti K."/>
            <person name="Pangilinan J."/>
            <person name="Ruiz-Duenas F.J."/>
            <person name="Barrasa J.M."/>
            <person name="Sanchez-Garcia M."/>
            <person name="Camarero S."/>
            <person name="Miyauchi S."/>
            <person name="Serrano A."/>
            <person name="Linde D."/>
            <person name="Babiker R."/>
            <person name="Drula E."/>
            <person name="Ayuso-Fernandez I."/>
            <person name="Pacheco R."/>
            <person name="Padilla G."/>
            <person name="Ferreira P."/>
            <person name="Barriuso J."/>
            <person name="Kellner H."/>
            <person name="Castanera R."/>
            <person name="Alfaro M."/>
            <person name="Ramirez L."/>
            <person name="Pisabarro A.G."/>
            <person name="Kuo A."/>
            <person name="Tritt A."/>
            <person name="Lipzen A."/>
            <person name="He G."/>
            <person name="Yan M."/>
            <person name="Ng V."/>
            <person name="Cullen D."/>
            <person name="Martin F."/>
            <person name="Rosso M.-N."/>
            <person name="Henrissat B."/>
            <person name="Hibbett D."/>
            <person name="Martinez A.T."/>
            <person name="Grigoriev I.V."/>
        </authorList>
    </citation>
    <scope>NUCLEOTIDE SEQUENCE</scope>
    <source>
        <strain evidence="2">CBS 506.95</strain>
    </source>
</reference>
<feature type="transmembrane region" description="Helical" evidence="1">
    <location>
        <begin position="91"/>
        <end position="112"/>
    </location>
</feature>
<evidence type="ECO:0000313" key="2">
    <source>
        <dbReference type="EMBL" id="KAF9532544.1"/>
    </source>
</evidence>
<keyword evidence="1" id="KW-0812">Transmembrane</keyword>
<accession>A0A9P6EP62</accession>
<proteinExistence type="predicted"/>
<dbReference type="EMBL" id="MU157831">
    <property type="protein sequence ID" value="KAF9532544.1"/>
    <property type="molecule type" value="Genomic_DNA"/>
</dbReference>
<name>A0A9P6EP62_9AGAR</name>
<sequence>MEPRIRNKTTTSPTPTPSFSPMYKYYIFRYFYLRTTTTVSTLVNPAAKLCDVHLAVLDEVSKSGGSEAHQNIARLTLEIANQIEVLTQLGLISYFHNLLSQIALFCVYFLSLKGGKLVSLYWEIHQDSHLPILRHAAVVSLFWNLAWGFAQVFNRALKSICDLTKTYSLGCKRKFSQQISLHRDIREHLKTLEAMVHRFENHTLKAMSKSDLKRLLEHFQSERQPEEPSKSSAPIGSPDQCDGKFSLIFSDKDNAAESRASEHTVGQVSSGLSFLEGTNGATFAGNTTMTGSTSTSHVTLHAPNATSFTFYFGVGNPPSAPDHSVQ</sequence>